<sequence length="187" mass="22268">IAAFYIIQSPQIYHLFIDGDIAVINPKHRIEEFLITDKDIIFYNRLWGFEIMAGSFIARLFYLNDLLCSKLGSNSCIHHDAAVGFKLATDNIILHVSFKLKFLRKNYRYLDLMKKYATWSKHIKILPKGKSWSRDGWLTYSKWSDKDFMLHGWHEEYRPLQPLAQLYFFTKCLQYIRISSQTWMLIS</sequence>
<protein>
    <submittedName>
        <fullName evidence="3">Glycosyltransferase family 8 protein</fullName>
    </submittedName>
</protein>
<evidence type="ECO:0000313" key="1">
    <source>
        <dbReference type="EMBL" id="VDN05465.1"/>
    </source>
</evidence>
<reference evidence="1 2" key="2">
    <citation type="submission" date="2018-11" db="EMBL/GenBank/DDBJ databases">
        <authorList>
            <consortium name="Pathogen Informatics"/>
        </authorList>
    </citation>
    <scope>NUCLEOTIDE SEQUENCE [LARGE SCALE GENOMIC DNA]</scope>
</reference>
<gene>
    <name evidence="1" type="ORF">TCLT_LOCUS7954</name>
</gene>
<evidence type="ECO:0000313" key="3">
    <source>
        <dbReference type="WBParaSite" id="TCLT_0000796501-mRNA-1"/>
    </source>
</evidence>
<dbReference type="Pfam" id="PF03314">
    <property type="entry name" value="DUF273"/>
    <property type="match status" value="2"/>
</dbReference>
<dbReference type="PANTHER" id="PTHR31562">
    <property type="entry name" value="PROTEIN CBG18972"/>
    <property type="match status" value="1"/>
</dbReference>
<keyword evidence="2" id="KW-1185">Reference proteome</keyword>
<dbReference type="Proteomes" id="UP000276776">
    <property type="component" value="Unassembled WGS sequence"/>
</dbReference>
<dbReference type="PANTHER" id="PTHR31562:SF9">
    <property type="entry name" value="GLYCOSYLTRANSFERASE FAMILY 8 PROTEIN"/>
    <property type="match status" value="1"/>
</dbReference>
<organism evidence="3">
    <name type="scientific">Thelazia callipaeda</name>
    <name type="common">Oriental eyeworm</name>
    <name type="synonym">Parasitic nematode</name>
    <dbReference type="NCBI Taxonomy" id="103827"/>
    <lineage>
        <taxon>Eukaryota</taxon>
        <taxon>Metazoa</taxon>
        <taxon>Ecdysozoa</taxon>
        <taxon>Nematoda</taxon>
        <taxon>Chromadorea</taxon>
        <taxon>Rhabditida</taxon>
        <taxon>Spirurina</taxon>
        <taxon>Spiruromorpha</taxon>
        <taxon>Thelazioidea</taxon>
        <taxon>Thelaziidae</taxon>
        <taxon>Thelazia</taxon>
    </lineage>
</organism>
<dbReference type="EMBL" id="UYYF01004564">
    <property type="protein sequence ID" value="VDN05465.1"/>
    <property type="molecule type" value="Genomic_DNA"/>
</dbReference>
<dbReference type="InterPro" id="IPR004988">
    <property type="entry name" value="DUF273"/>
</dbReference>
<accession>A0A0N5D4Q9</accession>
<proteinExistence type="predicted"/>
<evidence type="ECO:0000313" key="2">
    <source>
        <dbReference type="Proteomes" id="UP000276776"/>
    </source>
</evidence>
<dbReference type="WBParaSite" id="TCLT_0000796501-mRNA-1">
    <property type="protein sequence ID" value="TCLT_0000796501-mRNA-1"/>
    <property type="gene ID" value="TCLT_0000796501"/>
</dbReference>
<dbReference type="OMA" id="EACIRHI"/>
<dbReference type="InterPro" id="IPR029044">
    <property type="entry name" value="Nucleotide-diphossugar_trans"/>
</dbReference>
<reference evidence="3" key="1">
    <citation type="submission" date="2017-02" db="UniProtKB">
        <authorList>
            <consortium name="WormBaseParasite"/>
        </authorList>
    </citation>
    <scope>IDENTIFICATION</scope>
</reference>
<name>A0A0N5D4Q9_THECL</name>
<dbReference type="AlphaFoldDB" id="A0A0N5D4Q9"/>
<dbReference type="Gene3D" id="3.90.550.10">
    <property type="entry name" value="Spore Coat Polysaccharide Biosynthesis Protein SpsA, Chain A"/>
    <property type="match status" value="1"/>
</dbReference>
<dbReference type="OrthoDB" id="407658at2759"/>